<protein>
    <submittedName>
        <fullName evidence="10">Monovalent cation/H+ antiporter subunit D</fullName>
    </submittedName>
</protein>
<accession>A0A918XTV9</accession>
<feature type="transmembrane region" description="Helical" evidence="8">
    <location>
        <begin position="106"/>
        <end position="125"/>
    </location>
</feature>
<dbReference type="GO" id="GO:0042773">
    <property type="term" value="P:ATP synthesis coupled electron transport"/>
    <property type="evidence" value="ECO:0007669"/>
    <property type="project" value="InterPro"/>
</dbReference>
<evidence type="ECO:0000256" key="2">
    <source>
        <dbReference type="ARBA" id="ARBA00005346"/>
    </source>
</evidence>
<dbReference type="Proteomes" id="UP000630353">
    <property type="component" value="Unassembled WGS sequence"/>
</dbReference>
<comment type="caution">
    <text evidence="10">The sequence shown here is derived from an EMBL/GenBank/DDBJ whole genome shotgun (WGS) entry which is preliminary data.</text>
</comment>
<dbReference type="InterPro" id="IPR050586">
    <property type="entry name" value="CPA3_Na-H_Antiporter_D"/>
</dbReference>
<feature type="transmembrane region" description="Helical" evidence="8">
    <location>
        <begin position="411"/>
        <end position="440"/>
    </location>
</feature>
<keyword evidence="6 8" id="KW-0472">Membrane</keyword>
<feature type="transmembrane region" description="Helical" evidence="8">
    <location>
        <begin position="6"/>
        <end position="23"/>
    </location>
</feature>
<evidence type="ECO:0000256" key="3">
    <source>
        <dbReference type="ARBA" id="ARBA00022475"/>
    </source>
</evidence>
<dbReference type="PRINTS" id="PR01437">
    <property type="entry name" value="NUOXDRDTASE4"/>
</dbReference>
<evidence type="ECO:0000256" key="1">
    <source>
        <dbReference type="ARBA" id="ARBA00004651"/>
    </source>
</evidence>
<feature type="transmembrane region" description="Helical" evidence="8">
    <location>
        <begin position="303"/>
        <end position="324"/>
    </location>
</feature>
<feature type="domain" description="NADH:quinone oxidoreductase/Mrp antiporter transmembrane" evidence="9">
    <location>
        <begin position="126"/>
        <end position="417"/>
    </location>
</feature>
<dbReference type="GO" id="GO:0008137">
    <property type="term" value="F:NADH dehydrogenase (ubiquinone) activity"/>
    <property type="evidence" value="ECO:0007669"/>
    <property type="project" value="InterPro"/>
</dbReference>
<reference evidence="10" key="1">
    <citation type="journal article" date="2014" name="Int. J. Syst. Evol. Microbiol.">
        <title>Complete genome sequence of Corynebacterium casei LMG S-19264T (=DSM 44701T), isolated from a smear-ripened cheese.</title>
        <authorList>
            <consortium name="US DOE Joint Genome Institute (JGI-PGF)"/>
            <person name="Walter F."/>
            <person name="Albersmeier A."/>
            <person name="Kalinowski J."/>
            <person name="Ruckert C."/>
        </authorList>
    </citation>
    <scope>NUCLEOTIDE SEQUENCE</scope>
    <source>
        <strain evidence="10">KCTC 42651</strain>
    </source>
</reference>
<dbReference type="NCBIfam" id="NF009309">
    <property type="entry name" value="PRK12666.1"/>
    <property type="match status" value="1"/>
</dbReference>
<dbReference type="InterPro" id="IPR003918">
    <property type="entry name" value="NADH_UbQ_OxRdtase"/>
</dbReference>
<dbReference type="AlphaFoldDB" id="A0A918XTV9"/>
<dbReference type="PANTHER" id="PTHR42703">
    <property type="entry name" value="NADH DEHYDROGENASE"/>
    <property type="match status" value="1"/>
</dbReference>
<dbReference type="RefSeq" id="WP_229837296.1">
    <property type="nucleotide sequence ID" value="NZ_BMZS01000008.1"/>
</dbReference>
<feature type="transmembrane region" description="Helical" evidence="8">
    <location>
        <begin position="35"/>
        <end position="53"/>
    </location>
</feature>
<feature type="transmembrane region" description="Helical" evidence="8">
    <location>
        <begin position="78"/>
        <end position="99"/>
    </location>
</feature>
<evidence type="ECO:0000256" key="8">
    <source>
        <dbReference type="SAM" id="Phobius"/>
    </source>
</evidence>
<feature type="transmembrane region" description="Helical" evidence="8">
    <location>
        <begin position="461"/>
        <end position="483"/>
    </location>
</feature>
<dbReference type="GO" id="GO:0005886">
    <property type="term" value="C:plasma membrane"/>
    <property type="evidence" value="ECO:0007669"/>
    <property type="project" value="UniProtKB-SubCell"/>
</dbReference>
<sequence>MVNHWIIAPVVLPAMTAVALLFVPRGWMQARRAVSVASVVALSAICVVLWGMAQNGPQAYAVGDWPAPFGIVVVLDRLSALMLLAAAAIGLAAVLYAIIGWDRRGAHFHTLFHFQLLGINGAFLTGDVFNLFVFFEVLLIASYGLVLHGGGAWRLKSGFQYAAVNLIASTIFLFAVGLLYGVTGTLNMADLAVRVAALPAADHALLRVAALLLFIVFAVKCALVPFHWWLPSAYSAGSAPAVALFAVLTKVGAYAIIRMHTLVFADDAAGISGTLQELLVPAAAVTLALGAVGVFGSRSMLQLASYSTVASMGTLLLAAAGLGAAQISAALYYLLHSCLIGAALFLLVDLVAAGRGPVADRLLPEVPVPQALMLGGLFFLCGMAMVGMPPLSGFVGKVAILDGLRGSENAVLAWTVILAASLLLLVGFARAGSTVFWKAGTMALRSAGGRPEAMRPAPRRAGLVVALLLAGTAVLSAFGGPVLEATDATAAELLDRQLYIRAVAPAAFPPES</sequence>
<proteinExistence type="inferred from homology"/>
<dbReference type="EMBL" id="BMZS01000008">
    <property type="protein sequence ID" value="GHD55118.1"/>
    <property type="molecule type" value="Genomic_DNA"/>
</dbReference>
<evidence type="ECO:0000256" key="4">
    <source>
        <dbReference type="ARBA" id="ARBA00022692"/>
    </source>
</evidence>
<comment type="subcellular location">
    <subcellularLocation>
        <location evidence="1">Cell membrane</location>
        <topology evidence="1">Multi-pass membrane protein</topology>
    </subcellularLocation>
    <subcellularLocation>
        <location evidence="7">Membrane</location>
        <topology evidence="7">Multi-pass membrane protein</topology>
    </subcellularLocation>
</comment>
<keyword evidence="11" id="KW-1185">Reference proteome</keyword>
<feature type="transmembrane region" description="Helical" evidence="8">
    <location>
        <begin position="162"/>
        <end position="184"/>
    </location>
</feature>
<organism evidence="10 11">
    <name type="scientific">Thalassobaculum fulvum</name>
    <dbReference type="NCBI Taxonomy" id="1633335"/>
    <lineage>
        <taxon>Bacteria</taxon>
        <taxon>Pseudomonadati</taxon>
        <taxon>Pseudomonadota</taxon>
        <taxon>Alphaproteobacteria</taxon>
        <taxon>Rhodospirillales</taxon>
        <taxon>Thalassobaculaceae</taxon>
        <taxon>Thalassobaculum</taxon>
    </lineage>
</organism>
<name>A0A918XTV9_9PROT</name>
<keyword evidence="4 7" id="KW-0812">Transmembrane</keyword>
<dbReference type="InterPro" id="IPR001750">
    <property type="entry name" value="ND/Mrp_TM"/>
</dbReference>
<evidence type="ECO:0000256" key="7">
    <source>
        <dbReference type="RuleBase" id="RU000320"/>
    </source>
</evidence>
<evidence type="ECO:0000313" key="10">
    <source>
        <dbReference type="EMBL" id="GHD55118.1"/>
    </source>
</evidence>
<feature type="transmembrane region" description="Helical" evidence="8">
    <location>
        <begin position="204"/>
        <end position="229"/>
    </location>
</feature>
<feature type="transmembrane region" description="Helical" evidence="8">
    <location>
        <begin position="371"/>
        <end position="391"/>
    </location>
</feature>
<feature type="transmembrane region" description="Helical" evidence="8">
    <location>
        <begin position="241"/>
        <end position="258"/>
    </location>
</feature>
<dbReference type="PANTHER" id="PTHR42703:SF1">
    <property type="entry name" value="NA(+)_H(+) ANTIPORTER SUBUNIT D1"/>
    <property type="match status" value="1"/>
</dbReference>
<evidence type="ECO:0000256" key="6">
    <source>
        <dbReference type="ARBA" id="ARBA00023136"/>
    </source>
</evidence>
<dbReference type="Pfam" id="PF00361">
    <property type="entry name" value="Proton_antipo_M"/>
    <property type="match status" value="1"/>
</dbReference>
<evidence type="ECO:0000256" key="5">
    <source>
        <dbReference type="ARBA" id="ARBA00022989"/>
    </source>
</evidence>
<gene>
    <name evidence="10" type="primary">phaD</name>
    <name evidence="10" type="ORF">GCM10017083_33590</name>
</gene>
<keyword evidence="3" id="KW-1003">Cell membrane</keyword>
<evidence type="ECO:0000313" key="11">
    <source>
        <dbReference type="Proteomes" id="UP000630353"/>
    </source>
</evidence>
<reference evidence="10" key="2">
    <citation type="submission" date="2020-09" db="EMBL/GenBank/DDBJ databases">
        <authorList>
            <person name="Sun Q."/>
            <person name="Kim S."/>
        </authorList>
    </citation>
    <scope>NUCLEOTIDE SEQUENCE</scope>
    <source>
        <strain evidence="10">KCTC 42651</strain>
    </source>
</reference>
<keyword evidence="5 8" id="KW-1133">Transmembrane helix</keyword>
<feature type="transmembrane region" description="Helical" evidence="8">
    <location>
        <begin position="330"/>
        <end position="351"/>
    </location>
</feature>
<evidence type="ECO:0000259" key="9">
    <source>
        <dbReference type="Pfam" id="PF00361"/>
    </source>
</evidence>
<comment type="similarity">
    <text evidence="2">Belongs to the CPA3 antiporters (TC 2.A.63) subunit D family.</text>
</comment>
<feature type="transmembrane region" description="Helical" evidence="8">
    <location>
        <begin position="278"/>
        <end position="296"/>
    </location>
</feature>
<feature type="transmembrane region" description="Helical" evidence="8">
    <location>
        <begin position="131"/>
        <end position="150"/>
    </location>
</feature>